<dbReference type="HOGENOM" id="CLU_3285666_0_0_11"/>
<evidence type="ECO:0000313" key="1">
    <source>
        <dbReference type="EMBL" id="AGH40349.1"/>
    </source>
</evidence>
<gene>
    <name evidence="1" type="ORF">D805_0082</name>
</gene>
<dbReference type="Proteomes" id="UP000011835">
    <property type="component" value="Chromosome"/>
</dbReference>
<name>M4RDV3_9BIFI</name>
<dbReference type="AlphaFoldDB" id="M4RDV3"/>
<accession>M4RDV3</accession>
<organism evidence="1 2">
    <name type="scientific">Bifidobacterium thermophilum RBL67</name>
    <dbReference type="NCBI Taxonomy" id="1254439"/>
    <lineage>
        <taxon>Bacteria</taxon>
        <taxon>Bacillati</taxon>
        <taxon>Actinomycetota</taxon>
        <taxon>Actinomycetes</taxon>
        <taxon>Bifidobacteriales</taxon>
        <taxon>Bifidobacteriaceae</taxon>
        <taxon>Bifidobacterium</taxon>
    </lineage>
</organism>
<proteinExistence type="predicted"/>
<evidence type="ECO:0000313" key="2">
    <source>
        <dbReference type="Proteomes" id="UP000011835"/>
    </source>
</evidence>
<reference evidence="1 2" key="1">
    <citation type="journal article" date="2013" name="Genome Announc.">
        <title>Complete Genome Sequence of the Probiotic Bifidobacterium thermophilum Strain RBL67.</title>
        <authorList>
            <person name="Jans C."/>
            <person name="Lacroix C."/>
            <person name="Follador R."/>
            <person name="Stevens M.J."/>
        </authorList>
    </citation>
    <scope>NUCLEOTIDE SEQUENCE [LARGE SCALE GENOMIC DNA]</scope>
    <source>
        <strain evidence="1 2">RBL67</strain>
    </source>
</reference>
<dbReference type="KEGG" id="btp:D805_0082"/>
<protein>
    <submittedName>
        <fullName evidence="1">Uncharacterized protein</fullName>
    </submittedName>
</protein>
<keyword evidence="2" id="KW-1185">Reference proteome</keyword>
<dbReference type="PATRIC" id="fig|1254439.12.peg.79"/>
<dbReference type="EMBL" id="CP004346">
    <property type="protein sequence ID" value="AGH40349.1"/>
    <property type="molecule type" value="Genomic_DNA"/>
</dbReference>
<sequence>MPRPNPFIHIRCHRVRLPVKMAAARTRAIQPTIEEIAGTQ</sequence>